<keyword evidence="7" id="KW-1185">Reference proteome</keyword>
<dbReference type="InterPro" id="IPR036388">
    <property type="entry name" value="WH-like_DNA-bd_sf"/>
</dbReference>
<dbReference type="Proteomes" id="UP001589568">
    <property type="component" value="Unassembled WGS sequence"/>
</dbReference>
<dbReference type="Gene3D" id="1.10.10.10">
    <property type="entry name" value="Winged helix-like DNA-binding domain superfamily/Winged helix DNA-binding domain"/>
    <property type="match status" value="1"/>
</dbReference>
<dbReference type="Gene3D" id="3.40.50.2300">
    <property type="match status" value="1"/>
</dbReference>
<evidence type="ECO:0000256" key="3">
    <source>
        <dbReference type="ARBA" id="ARBA00023163"/>
    </source>
</evidence>
<evidence type="ECO:0000256" key="1">
    <source>
        <dbReference type="ARBA" id="ARBA00023015"/>
    </source>
</evidence>
<keyword evidence="1" id="KW-0805">Transcription regulation</keyword>
<dbReference type="InterPro" id="IPR039420">
    <property type="entry name" value="WalR-like"/>
</dbReference>
<dbReference type="InterPro" id="IPR011006">
    <property type="entry name" value="CheY-like_superfamily"/>
</dbReference>
<keyword evidence="2" id="KW-0238">DNA-binding</keyword>
<dbReference type="PANTHER" id="PTHR43214:SF41">
    <property type="entry name" value="NITRATE_NITRITE RESPONSE REGULATOR PROTEIN NARP"/>
    <property type="match status" value="1"/>
</dbReference>
<organism evidence="6 7">
    <name type="scientific">Nonomuraea salmonea</name>
    <dbReference type="NCBI Taxonomy" id="46181"/>
    <lineage>
        <taxon>Bacteria</taxon>
        <taxon>Bacillati</taxon>
        <taxon>Actinomycetota</taxon>
        <taxon>Actinomycetes</taxon>
        <taxon>Streptosporangiales</taxon>
        <taxon>Streptosporangiaceae</taxon>
        <taxon>Nonomuraea</taxon>
    </lineage>
</organism>
<dbReference type="EMBL" id="JBHMCF010000041">
    <property type="protein sequence ID" value="MFB9475311.1"/>
    <property type="molecule type" value="Genomic_DNA"/>
</dbReference>
<dbReference type="SUPFAM" id="SSF52172">
    <property type="entry name" value="CheY-like"/>
    <property type="match status" value="1"/>
</dbReference>
<comment type="caution">
    <text evidence="4">Lacks conserved residue(s) required for the propagation of feature annotation.</text>
</comment>
<name>A0ABV5NYP3_9ACTN</name>
<dbReference type="InterPro" id="IPR016032">
    <property type="entry name" value="Sig_transdc_resp-reg_C-effctor"/>
</dbReference>
<dbReference type="InterPro" id="IPR001789">
    <property type="entry name" value="Sig_transdc_resp-reg_receiver"/>
</dbReference>
<dbReference type="RefSeq" id="WP_379484696.1">
    <property type="nucleotide sequence ID" value="NZ_JBHMCF010000041.1"/>
</dbReference>
<dbReference type="PANTHER" id="PTHR43214">
    <property type="entry name" value="TWO-COMPONENT RESPONSE REGULATOR"/>
    <property type="match status" value="1"/>
</dbReference>
<evidence type="ECO:0000256" key="4">
    <source>
        <dbReference type="PROSITE-ProRule" id="PRU00169"/>
    </source>
</evidence>
<proteinExistence type="predicted"/>
<dbReference type="PROSITE" id="PS50110">
    <property type="entry name" value="RESPONSE_REGULATORY"/>
    <property type="match status" value="1"/>
</dbReference>
<keyword evidence="3" id="KW-0804">Transcription</keyword>
<accession>A0ABV5NYP3</accession>
<protein>
    <recommendedName>
        <fullName evidence="5">Response regulatory domain-containing protein</fullName>
    </recommendedName>
</protein>
<evidence type="ECO:0000313" key="6">
    <source>
        <dbReference type="EMBL" id="MFB9475311.1"/>
    </source>
</evidence>
<comment type="caution">
    <text evidence="6">The sequence shown here is derived from an EMBL/GenBank/DDBJ whole genome shotgun (WGS) entry which is preliminary data.</text>
</comment>
<evidence type="ECO:0000259" key="5">
    <source>
        <dbReference type="PROSITE" id="PS50110"/>
    </source>
</evidence>
<sequence>MAVHVAVVDPLPMFRQGVATVLSAAGHDVETPADVLAWVRRGQRQVVLLTLVGEPDWELLGRLRDAGGTHAVIVLIGADDPGALLGARAVRSGARSVLPREVTPGALRRTVEATYDGQAVMPAAVASALSSAPRADAVPEFLGARRLSWLRQLATGMTVAQLARRSGYSERAMFRMLQALYQEMGVSTRIQAIVRAQAEGWLRADADAPGSRG</sequence>
<reference evidence="6 7" key="1">
    <citation type="submission" date="2024-09" db="EMBL/GenBank/DDBJ databases">
        <authorList>
            <person name="Sun Q."/>
            <person name="Mori K."/>
        </authorList>
    </citation>
    <scope>NUCLEOTIDE SEQUENCE [LARGE SCALE GENOMIC DNA]</scope>
    <source>
        <strain evidence="6 7">JCM 3324</strain>
    </source>
</reference>
<feature type="domain" description="Response regulatory" evidence="5">
    <location>
        <begin position="4"/>
        <end position="115"/>
    </location>
</feature>
<evidence type="ECO:0000313" key="7">
    <source>
        <dbReference type="Proteomes" id="UP001589568"/>
    </source>
</evidence>
<dbReference type="SUPFAM" id="SSF46894">
    <property type="entry name" value="C-terminal effector domain of the bipartite response regulators"/>
    <property type="match status" value="1"/>
</dbReference>
<gene>
    <name evidence="6" type="ORF">ACFFR3_37980</name>
</gene>
<evidence type="ECO:0000256" key="2">
    <source>
        <dbReference type="ARBA" id="ARBA00023125"/>
    </source>
</evidence>